<evidence type="ECO:0000256" key="1">
    <source>
        <dbReference type="SAM" id="MobiDB-lite"/>
    </source>
</evidence>
<proteinExistence type="predicted"/>
<feature type="region of interest" description="Disordered" evidence="1">
    <location>
        <begin position="95"/>
        <end position="129"/>
    </location>
</feature>
<sequence>MTVKLRSFDAAAYLDNEETIAAYISDALESGDSDVLMSAIADVAKARGMARVASDAGVGRESLYKTLAPGSKPKVETLLKLLGALDVQLIVKPRAKSAKNAGKPVTTKKSTKSAAKPKGSRAHMGPVAA</sequence>
<keyword evidence="3" id="KW-1185">Reference proteome</keyword>
<dbReference type="Pfam" id="PF21716">
    <property type="entry name" value="dnstrm_HI1420"/>
    <property type="match status" value="1"/>
</dbReference>
<dbReference type="AlphaFoldDB" id="A0A6S7CJ55"/>
<reference evidence="2 3" key="1">
    <citation type="submission" date="2020-04" db="EMBL/GenBank/DDBJ databases">
        <authorList>
            <person name="De Canck E."/>
        </authorList>
    </citation>
    <scope>NUCLEOTIDE SEQUENCE [LARGE SCALE GENOMIC DNA]</scope>
    <source>
        <strain evidence="2 3">LMG 28138</strain>
    </source>
</reference>
<feature type="compositionally biased region" description="Low complexity" evidence="1">
    <location>
        <begin position="102"/>
        <end position="117"/>
    </location>
</feature>
<organism evidence="2 3">
    <name type="scientific">Pararobbsia alpina</name>
    <dbReference type="NCBI Taxonomy" id="621374"/>
    <lineage>
        <taxon>Bacteria</taxon>
        <taxon>Pseudomonadati</taxon>
        <taxon>Pseudomonadota</taxon>
        <taxon>Betaproteobacteria</taxon>
        <taxon>Burkholderiales</taxon>
        <taxon>Burkholderiaceae</taxon>
        <taxon>Pararobbsia</taxon>
    </lineage>
</organism>
<gene>
    <name evidence="2" type="ORF">LMG28138_01171</name>
</gene>
<dbReference type="InterPro" id="IPR014057">
    <property type="entry name" value="HI1420"/>
</dbReference>
<dbReference type="Proteomes" id="UP000494115">
    <property type="component" value="Unassembled WGS sequence"/>
</dbReference>
<dbReference type="NCBIfam" id="TIGR02684">
    <property type="entry name" value="dnstrm_HI1420"/>
    <property type="match status" value="1"/>
</dbReference>
<evidence type="ECO:0008006" key="4">
    <source>
        <dbReference type="Google" id="ProtNLM"/>
    </source>
</evidence>
<dbReference type="PANTHER" id="PTHR40275">
    <property type="entry name" value="SSL7038 PROTEIN"/>
    <property type="match status" value="1"/>
</dbReference>
<accession>A0A6S7CJ55</accession>
<dbReference type="RefSeq" id="WP_175103713.1">
    <property type="nucleotide sequence ID" value="NZ_CADIKM010000004.1"/>
</dbReference>
<dbReference type="GO" id="GO:0003677">
    <property type="term" value="F:DNA binding"/>
    <property type="evidence" value="ECO:0007669"/>
    <property type="project" value="InterPro"/>
</dbReference>
<name>A0A6S7CJ55_9BURK</name>
<dbReference type="EMBL" id="CADIKM010000004">
    <property type="protein sequence ID" value="CAB3781311.1"/>
    <property type="molecule type" value="Genomic_DNA"/>
</dbReference>
<dbReference type="SUPFAM" id="SSF47413">
    <property type="entry name" value="lambda repressor-like DNA-binding domains"/>
    <property type="match status" value="1"/>
</dbReference>
<dbReference type="PANTHER" id="PTHR40275:SF1">
    <property type="entry name" value="SSL7038 PROTEIN"/>
    <property type="match status" value="1"/>
</dbReference>
<protein>
    <recommendedName>
        <fullName evidence="4">HTH cro/C1-type domain-containing protein</fullName>
    </recommendedName>
</protein>
<evidence type="ECO:0000313" key="3">
    <source>
        <dbReference type="Proteomes" id="UP000494115"/>
    </source>
</evidence>
<dbReference type="InterPro" id="IPR010982">
    <property type="entry name" value="Lambda_DNA-bd_dom_sf"/>
</dbReference>
<evidence type="ECO:0000313" key="2">
    <source>
        <dbReference type="EMBL" id="CAB3781311.1"/>
    </source>
</evidence>